<reference evidence="1" key="1">
    <citation type="submission" date="2014-11" db="EMBL/GenBank/DDBJ databases">
        <authorList>
            <person name="Amaro Gonzalez C."/>
        </authorList>
    </citation>
    <scope>NUCLEOTIDE SEQUENCE</scope>
</reference>
<name>A0A0E9TDD8_ANGAN</name>
<evidence type="ECO:0000313" key="1">
    <source>
        <dbReference type="EMBL" id="JAH51621.1"/>
    </source>
</evidence>
<sequence length="14" mass="1569">MAEVGFAFIFTAQH</sequence>
<accession>A0A0E9TDD8</accession>
<proteinExistence type="predicted"/>
<dbReference type="EMBL" id="GBXM01056956">
    <property type="protein sequence ID" value="JAH51621.1"/>
    <property type="molecule type" value="Transcribed_RNA"/>
</dbReference>
<organism evidence="1">
    <name type="scientific">Anguilla anguilla</name>
    <name type="common">European freshwater eel</name>
    <name type="synonym">Muraena anguilla</name>
    <dbReference type="NCBI Taxonomy" id="7936"/>
    <lineage>
        <taxon>Eukaryota</taxon>
        <taxon>Metazoa</taxon>
        <taxon>Chordata</taxon>
        <taxon>Craniata</taxon>
        <taxon>Vertebrata</taxon>
        <taxon>Euteleostomi</taxon>
        <taxon>Actinopterygii</taxon>
        <taxon>Neopterygii</taxon>
        <taxon>Teleostei</taxon>
        <taxon>Anguilliformes</taxon>
        <taxon>Anguillidae</taxon>
        <taxon>Anguilla</taxon>
    </lineage>
</organism>
<protein>
    <submittedName>
        <fullName evidence="1">Uncharacterized protein</fullName>
    </submittedName>
</protein>
<reference evidence="1" key="2">
    <citation type="journal article" date="2015" name="Fish Shellfish Immunol.">
        <title>Early steps in the European eel (Anguilla anguilla)-Vibrio vulnificus interaction in the gills: Role of the RtxA13 toxin.</title>
        <authorList>
            <person name="Callol A."/>
            <person name="Pajuelo D."/>
            <person name="Ebbesson L."/>
            <person name="Teles M."/>
            <person name="MacKenzie S."/>
            <person name="Amaro C."/>
        </authorList>
    </citation>
    <scope>NUCLEOTIDE SEQUENCE</scope>
</reference>